<accession>A0A0A0KZZ0</accession>
<evidence type="ECO:0000313" key="2">
    <source>
        <dbReference type="Proteomes" id="UP000029981"/>
    </source>
</evidence>
<organism evidence="1 2">
    <name type="scientific">Cucumis sativus</name>
    <name type="common">Cucumber</name>
    <dbReference type="NCBI Taxonomy" id="3659"/>
    <lineage>
        <taxon>Eukaryota</taxon>
        <taxon>Viridiplantae</taxon>
        <taxon>Streptophyta</taxon>
        <taxon>Embryophyta</taxon>
        <taxon>Tracheophyta</taxon>
        <taxon>Spermatophyta</taxon>
        <taxon>Magnoliopsida</taxon>
        <taxon>eudicotyledons</taxon>
        <taxon>Gunneridae</taxon>
        <taxon>Pentapetalae</taxon>
        <taxon>rosids</taxon>
        <taxon>fabids</taxon>
        <taxon>Cucurbitales</taxon>
        <taxon>Cucurbitaceae</taxon>
        <taxon>Benincaseae</taxon>
        <taxon>Cucumis</taxon>
    </lineage>
</organism>
<proteinExistence type="predicted"/>
<evidence type="ECO:0000313" key="1">
    <source>
        <dbReference type="EMBL" id="KGN55285.1"/>
    </source>
</evidence>
<sequence length="120" mass="13423">MYLSNNISLRRRSISMAFPTVVFPSSLFLLFLSRFISTAHATRGSYSTVNQYLPGFPGLLPFQLETGLEDEEANKEGIPQLILNPYSWTKHIVIVLPEGTGFSYDTITPSSFKPGDFSQI</sequence>
<dbReference type="Proteomes" id="UP000029981">
    <property type="component" value="Chromosome 4"/>
</dbReference>
<dbReference type="AlphaFoldDB" id="A0A0A0KZZ0"/>
<protein>
    <submittedName>
        <fullName evidence="1">Uncharacterized protein</fullName>
    </submittedName>
</protein>
<reference evidence="1 2" key="4">
    <citation type="journal article" date="2011" name="BMC Genomics">
        <title>RNA-Seq improves annotation of protein-coding genes in the cucumber genome.</title>
        <authorList>
            <person name="Li Z."/>
            <person name="Zhang Z."/>
            <person name="Yan P."/>
            <person name="Huang S."/>
            <person name="Fei Z."/>
            <person name="Lin K."/>
        </authorList>
    </citation>
    <scope>NUCLEOTIDE SEQUENCE [LARGE SCALE GENOMIC DNA]</scope>
    <source>
        <strain evidence="2">cv. 9930</strain>
    </source>
</reference>
<reference evidence="1 2" key="2">
    <citation type="journal article" date="2009" name="PLoS ONE">
        <title>An integrated genetic and cytogenetic map of the cucumber genome.</title>
        <authorList>
            <person name="Ren Y."/>
            <person name="Zhang Z."/>
            <person name="Liu J."/>
            <person name="Staub J.E."/>
            <person name="Han Y."/>
            <person name="Cheng Z."/>
            <person name="Li X."/>
            <person name="Lu J."/>
            <person name="Miao H."/>
            <person name="Kang H."/>
            <person name="Xie B."/>
            <person name="Gu X."/>
            <person name="Wang X."/>
            <person name="Du Y."/>
            <person name="Jin W."/>
            <person name="Huang S."/>
        </authorList>
    </citation>
    <scope>NUCLEOTIDE SEQUENCE [LARGE SCALE GENOMIC DNA]</scope>
    <source>
        <strain evidence="2">cv. 9930</strain>
    </source>
</reference>
<gene>
    <name evidence="1" type="ORF">Csa_4G644620</name>
</gene>
<name>A0A0A0KZZ0_CUCSA</name>
<keyword evidence="2" id="KW-1185">Reference proteome</keyword>
<dbReference type="EMBL" id="CM002925">
    <property type="protein sequence ID" value="KGN55285.1"/>
    <property type="molecule type" value="Genomic_DNA"/>
</dbReference>
<reference evidence="1 2" key="1">
    <citation type="journal article" date="2009" name="Nat. Genet.">
        <title>The genome of the cucumber, Cucumis sativus L.</title>
        <authorList>
            <person name="Huang S."/>
            <person name="Li R."/>
            <person name="Zhang Z."/>
            <person name="Li L."/>
            <person name="Gu X."/>
            <person name="Fan W."/>
            <person name="Lucas W.J."/>
            <person name="Wang X."/>
            <person name="Xie B."/>
            <person name="Ni P."/>
            <person name="Ren Y."/>
            <person name="Zhu H."/>
            <person name="Li J."/>
            <person name="Lin K."/>
            <person name="Jin W."/>
            <person name="Fei Z."/>
            <person name="Li G."/>
            <person name="Staub J."/>
            <person name="Kilian A."/>
            <person name="van der Vossen E.A."/>
            <person name="Wu Y."/>
            <person name="Guo J."/>
            <person name="He J."/>
            <person name="Jia Z."/>
            <person name="Ren Y."/>
            <person name="Tian G."/>
            <person name="Lu Y."/>
            <person name="Ruan J."/>
            <person name="Qian W."/>
            <person name="Wang M."/>
            <person name="Huang Q."/>
            <person name="Li B."/>
            <person name="Xuan Z."/>
            <person name="Cao J."/>
            <person name="Asan"/>
            <person name="Wu Z."/>
            <person name="Zhang J."/>
            <person name="Cai Q."/>
            <person name="Bai Y."/>
            <person name="Zhao B."/>
            <person name="Han Y."/>
            <person name="Li Y."/>
            <person name="Li X."/>
            <person name="Wang S."/>
            <person name="Shi Q."/>
            <person name="Liu S."/>
            <person name="Cho W.K."/>
            <person name="Kim J.Y."/>
            <person name="Xu Y."/>
            <person name="Heller-Uszynska K."/>
            <person name="Miao H."/>
            <person name="Cheng Z."/>
            <person name="Zhang S."/>
            <person name="Wu J."/>
            <person name="Yang Y."/>
            <person name="Kang H."/>
            <person name="Li M."/>
            <person name="Liang H."/>
            <person name="Ren X."/>
            <person name="Shi Z."/>
            <person name="Wen M."/>
            <person name="Jian M."/>
            <person name="Yang H."/>
            <person name="Zhang G."/>
            <person name="Yang Z."/>
            <person name="Chen R."/>
            <person name="Liu S."/>
            <person name="Li J."/>
            <person name="Ma L."/>
            <person name="Liu H."/>
            <person name="Zhou Y."/>
            <person name="Zhao J."/>
            <person name="Fang X."/>
            <person name="Li G."/>
            <person name="Fang L."/>
            <person name="Li Y."/>
            <person name="Liu D."/>
            <person name="Zheng H."/>
            <person name="Zhang Y."/>
            <person name="Qin N."/>
            <person name="Li Z."/>
            <person name="Yang G."/>
            <person name="Yang S."/>
            <person name="Bolund L."/>
            <person name="Kristiansen K."/>
            <person name="Zheng H."/>
            <person name="Li S."/>
            <person name="Zhang X."/>
            <person name="Yang H."/>
            <person name="Wang J."/>
            <person name="Sun R."/>
            <person name="Zhang B."/>
            <person name="Jiang S."/>
            <person name="Wang J."/>
            <person name="Du Y."/>
            <person name="Li S."/>
        </authorList>
    </citation>
    <scope>NUCLEOTIDE SEQUENCE [LARGE SCALE GENOMIC DNA]</scope>
    <source>
        <strain evidence="2">cv. 9930</strain>
    </source>
</reference>
<reference evidence="1 2" key="3">
    <citation type="journal article" date="2010" name="BMC Genomics">
        <title>Transcriptome sequencing and comparative analysis of cucumber flowers with different sex types.</title>
        <authorList>
            <person name="Guo S."/>
            <person name="Zheng Y."/>
            <person name="Joung J.G."/>
            <person name="Liu S."/>
            <person name="Zhang Z."/>
            <person name="Crasta O.R."/>
            <person name="Sobral B.W."/>
            <person name="Xu Y."/>
            <person name="Huang S."/>
            <person name="Fei Z."/>
        </authorList>
    </citation>
    <scope>NUCLEOTIDE SEQUENCE [LARGE SCALE GENOMIC DNA]</scope>
    <source>
        <strain evidence="2">cv. 9930</strain>
    </source>
</reference>
<dbReference type="Gramene" id="KGN55285">
    <property type="protein sequence ID" value="KGN55285"/>
    <property type="gene ID" value="Csa_4G644620"/>
</dbReference>